<organism evidence="2">
    <name type="scientific">marine sediment metagenome</name>
    <dbReference type="NCBI Taxonomy" id="412755"/>
    <lineage>
        <taxon>unclassified sequences</taxon>
        <taxon>metagenomes</taxon>
        <taxon>ecological metagenomes</taxon>
    </lineage>
</organism>
<feature type="region of interest" description="Disordered" evidence="1">
    <location>
        <begin position="1"/>
        <end position="27"/>
    </location>
</feature>
<reference evidence="2" key="1">
    <citation type="journal article" date="2015" name="Nature">
        <title>Complex archaea that bridge the gap between prokaryotes and eukaryotes.</title>
        <authorList>
            <person name="Spang A."/>
            <person name="Saw J.H."/>
            <person name="Jorgensen S.L."/>
            <person name="Zaremba-Niedzwiedzka K."/>
            <person name="Martijn J."/>
            <person name="Lind A.E."/>
            <person name="van Eijk R."/>
            <person name="Schleper C."/>
            <person name="Guy L."/>
            <person name="Ettema T.J."/>
        </authorList>
    </citation>
    <scope>NUCLEOTIDE SEQUENCE</scope>
</reference>
<comment type="caution">
    <text evidence="2">The sequence shown here is derived from an EMBL/GenBank/DDBJ whole genome shotgun (WGS) entry which is preliminary data.</text>
</comment>
<sequence length="46" mass="4550">PETTTENSTTSDSVIVASDATVDDGSTLDPAKVEAALLGGNDTPSV</sequence>
<gene>
    <name evidence="2" type="ORF">LCGC14_2758230</name>
</gene>
<feature type="compositionally biased region" description="Low complexity" evidence="1">
    <location>
        <begin position="1"/>
        <end position="11"/>
    </location>
</feature>
<dbReference type="EMBL" id="LAZR01050628">
    <property type="protein sequence ID" value="KKK86941.1"/>
    <property type="molecule type" value="Genomic_DNA"/>
</dbReference>
<dbReference type="AlphaFoldDB" id="A0A0F9BRF4"/>
<feature type="non-terminal residue" evidence="2">
    <location>
        <position position="1"/>
    </location>
</feature>
<name>A0A0F9BRF4_9ZZZZ</name>
<accession>A0A0F9BRF4</accession>
<proteinExistence type="predicted"/>
<evidence type="ECO:0000313" key="2">
    <source>
        <dbReference type="EMBL" id="KKK86941.1"/>
    </source>
</evidence>
<protein>
    <submittedName>
        <fullName evidence="2">Uncharacterized protein</fullName>
    </submittedName>
</protein>
<evidence type="ECO:0000256" key="1">
    <source>
        <dbReference type="SAM" id="MobiDB-lite"/>
    </source>
</evidence>